<dbReference type="AlphaFoldDB" id="D1CC73"/>
<reference evidence="2" key="1">
    <citation type="journal article" date="2010" name="Stand. Genomic Sci.">
        <title>Complete genome sequence of 'Thermobaculum terrenum' type strain (YNP1).</title>
        <authorList>
            <person name="Kiss H."/>
            <person name="Cleland D."/>
            <person name="Lapidus A."/>
            <person name="Lucas S."/>
            <person name="Glavina Del Rio T."/>
            <person name="Nolan M."/>
            <person name="Tice H."/>
            <person name="Han C."/>
            <person name="Goodwin L."/>
            <person name="Pitluck S."/>
            <person name="Liolios K."/>
            <person name="Ivanova N."/>
            <person name="Mavromatis K."/>
            <person name="Ovchinnikova G."/>
            <person name="Pati A."/>
            <person name="Chen A."/>
            <person name="Palaniappan K."/>
            <person name="Land M."/>
            <person name="Hauser L."/>
            <person name="Chang Y."/>
            <person name="Jeffries C."/>
            <person name="Lu M."/>
            <person name="Brettin T."/>
            <person name="Detter J."/>
            <person name="Goker M."/>
            <person name="Tindall B."/>
            <person name="Beck B."/>
            <person name="McDermott T."/>
            <person name="Woyke T."/>
            <person name="Bristow J."/>
            <person name="Eisen J."/>
            <person name="Markowitz V."/>
            <person name="Hugenholtz P."/>
            <person name="Kyrpides N."/>
            <person name="Klenk H."/>
            <person name="Cheng J."/>
        </authorList>
    </citation>
    <scope>NUCLEOTIDE SEQUENCE [LARGE SCALE GENOMIC DNA]</scope>
    <source>
        <strain evidence="2">ATCC BAA-798 / YNP1</strain>
    </source>
</reference>
<dbReference type="RefSeq" id="WP_012875423.1">
    <property type="nucleotide sequence ID" value="NC_013525.1"/>
</dbReference>
<dbReference type="EMBL" id="CP001825">
    <property type="protein sequence ID" value="ACZ42388.1"/>
    <property type="molecule type" value="Genomic_DNA"/>
</dbReference>
<gene>
    <name evidence="1" type="ordered locus">Tter_1482</name>
</gene>
<dbReference type="HOGENOM" id="CLU_2468022_0_0_0"/>
<sequence length="88" mass="10039">MIDRSSMLACCSLWSCIGARIQEDTGIAQAIVVHSNYIYIHMQSYVSLKQDNIMPGQQATPVEVTQWSGALTELEHDRITYQRQMTLY</sequence>
<name>D1CC73_THET1</name>
<protein>
    <submittedName>
        <fullName evidence="1">Uncharacterized protein</fullName>
    </submittedName>
</protein>
<evidence type="ECO:0000313" key="1">
    <source>
        <dbReference type="EMBL" id="ACZ42388.1"/>
    </source>
</evidence>
<evidence type="ECO:0000313" key="2">
    <source>
        <dbReference type="Proteomes" id="UP000000323"/>
    </source>
</evidence>
<dbReference type="KEGG" id="ttr:Tter_1482"/>
<keyword evidence="2" id="KW-1185">Reference proteome</keyword>
<proteinExistence type="predicted"/>
<organism evidence="1 2">
    <name type="scientific">Thermobaculum terrenum (strain ATCC BAA-798 / CCMEE 7001 / YNP1)</name>
    <dbReference type="NCBI Taxonomy" id="525904"/>
    <lineage>
        <taxon>Bacteria</taxon>
        <taxon>Bacillati</taxon>
        <taxon>Chloroflexota</taxon>
        <taxon>Chloroflexia</taxon>
        <taxon>Candidatus Thermobaculales</taxon>
        <taxon>Candidatus Thermobaculaceae</taxon>
        <taxon>Thermobaculum</taxon>
    </lineage>
</organism>
<dbReference type="Proteomes" id="UP000000323">
    <property type="component" value="Chromosome 1"/>
</dbReference>
<accession>D1CC73</accession>